<dbReference type="AlphaFoldDB" id="A0A840FF41"/>
<dbReference type="RefSeq" id="WP_183373316.1">
    <property type="nucleotide sequence ID" value="NZ_BAABHL010000166.1"/>
</dbReference>
<keyword evidence="1" id="KW-0328">Glycosyltransferase</keyword>
<dbReference type="Proteomes" id="UP000551501">
    <property type="component" value="Unassembled WGS sequence"/>
</dbReference>
<comment type="caution">
    <text evidence="1">The sequence shown here is derived from an EMBL/GenBank/DDBJ whole genome shotgun (WGS) entry which is preliminary data.</text>
</comment>
<keyword evidence="2" id="KW-1185">Reference proteome</keyword>
<accession>A0A840FF41</accession>
<evidence type="ECO:0000313" key="1">
    <source>
        <dbReference type="EMBL" id="MBB4138067.1"/>
    </source>
</evidence>
<keyword evidence="1" id="KW-0808">Transferase</keyword>
<evidence type="ECO:0000313" key="2">
    <source>
        <dbReference type="Proteomes" id="UP000551501"/>
    </source>
</evidence>
<organism evidence="1 2">
    <name type="scientific">Gordonia humi</name>
    <dbReference type="NCBI Taxonomy" id="686429"/>
    <lineage>
        <taxon>Bacteria</taxon>
        <taxon>Bacillati</taxon>
        <taxon>Actinomycetota</taxon>
        <taxon>Actinomycetes</taxon>
        <taxon>Mycobacteriales</taxon>
        <taxon>Gordoniaceae</taxon>
        <taxon>Gordonia</taxon>
    </lineage>
</organism>
<gene>
    <name evidence="1" type="ORF">BKA16_004692</name>
</gene>
<sequence>MDIPAQQRQDEDDAARLRHEGRSWSLVAQELGVTIDTAKLLAAASDTRAHERAHRNQQTLF</sequence>
<reference evidence="1 2" key="1">
    <citation type="submission" date="2020-08" db="EMBL/GenBank/DDBJ databases">
        <title>Sequencing the genomes of 1000 actinobacteria strains.</title>
        <authorList>
            <person name="Klenk H.-P."/>
        </authorList>
    </citation>
    <scope>NUCLEOTIDE SEQUENCE [LARGE SCALE GENOMIC DNA]</scope>
    <source>
        <strain evidence="1 2">DSM 45298</strain>
    </source>
</reference>
<protein>
    <submittedName>
        <fullName evidence="1">Orotate phosphoribosyltransferase-like protein</fullName>
    </submittedName>
</protein>
<proteinExistence type="predicted"/>
<name>A0A840FF41_9ACTN</name>
<dbReference type="EMBL" id="JACIFP010000002">
    <property type="protein sequence ID" value="MBB4138067.1"/>
    <property type="molecule type" value="Genomic_DNA"/>
</dbReference>
<dbReference type="GO" id="GO:0016757">
    <property type="term" value="F:glycosyltransferase activity"/>
    <property type="evidence" value="ECO:0007669"/>
    <property type="project" value="UniProtKB-KW"/>
</dbReference>